<dbReference type="PRINTS" id="PR01550">
    <property type="entry name" value="TOP6AFAMILY"/>
</dbReference>
<keyword evidence="2" id="KW-0413">Isomerase</keyword>
<dbReference type="Proteomes" id="UP000265566">
    <property type="component" value="Chromosome 5"/>
</dbReference>
<name>A0A396HXA7_MEDTR</name>
<gene>
    <name evidence="2" type="ORF">MtrunA17_Chr5g0446011</name>
</gene>
<accession>A0A396HXA7</accession>
<dbReference type="GO" id="GO:0005694">
    <property type="term" value="C:chromosome"/>
    <property type="evidence" value="ECO:0007669"/>
    <property type="project" value="InterPro"/>
</dbReference>
<comment type="caution">
    <text evidence="2">The sequence shown here is derived from an EMBL/GenBank/DDBJ whole genome shotgun (WGS) entry which is preliminary data.</text>
</comment>
<organism evidence="2">
    <name type="scientific">Medicago truncatula</name>
    <name type="common">Barrel medic</name>
    <name type="synonym">Medicago tribuloides</name>
    <dbReference type="NCBI Taxonomy" id="3880"/>
    <lineage>
        <taxon>Eukaryota</taxon>
        <taxon>Viridiplantae</taxon>
        <taxon>Streptophyta</taxon>
        <taxon>Embryophyta</taxon>
        <taxon>Tracheophyta</taxon>
        <taxon>Spermatophyta</taxon>
        <taxon>Magnoliopsida</taxon>
        <taxon>eudicotyledons</taxon>
        <taxon>Gunneridae</taxon>
        <taxon>Pentapetalae</taxon>
        <taxon>rosids</taxon>
        <taxon>fabids</taxon>
        <taxon>Fabales</taxon>
        <taxon>Fabaceae</taxon>
        <taxon>Papilionoideae</taxon>
        <taxon>50 kb inversion clade</taxon>
        <taxon>NPAAA clade</taxon>
        <taxon>Hologalegina</taxon>
        <taxon>IRL clade</taxon>
        <taxon>Trifolieae</taxon>
        <taxon>Medicago</taxon>
    </lineage>
</organism>
<reference evidence="2" key="1">
    <citation type="journal article" date="2018" name="Nat. Plants">
        <title>Whole-genome landscape of Medicago truncatula symbiotic genes.</title>
        <authorList>
            <person name="Pecrix Y."/>
            <person name="Gamas P."/>
            <person name="Carrere S."/>
        </authorList>
    </citation>
    <scope>NUCLEOTIDE SEQUENCE</scope>
    <source>
        <tissue evidence="2">Leaves</tissue>
    </source>
</reference>
<dbReference type="InterPro" id="IPR036078">
    <property type="entry name" value="Spo11/TopoVI_A_sf"/>
</dbReference>
<sequence length="243" mass="28685">MLFGCYIFVFYFVFKCVQLIRPMAQICFYYRLVMGWIRFVEGKKIFDCISSPDTGRGYPDIPTRRFLRLLVENLHIPAYCLVDCDPYGFDILTTYRFGSMVSICKFISSEVLQHAYLLLQGSQHEVYMIVEWIKSLSNDRQMAYDTKHLRVPEIHWLGAFPSDSERYFVPKQCLLPLTAEDKRKIEAMLLRCYLQREVPQWRLELKMMLQKGVKFEIEALSVHTLSFLTESYIPSKIHGKVQI</sequence>
<dbReference type="SUPFAM" id="SSF56726">
    <property type="entry name" value="DNA topoisomerase IV, alpha subunit"/>
    <property type="match status" value="1"/>
</dbReference>
<dbReference type="GO" id="GO:0003677">
    <property type="term" value="F:DNA binding"/>
    <property type="evidence" value="ECO:0007669"/>
    <property type="project" value="InterPro"/>
</dbReference>
<protein>
    <submittedName>
        <fullName evidence="2">Putative DNA topoisomerase (ATP-hydrolyzing)</fullName>
        <ecNumber evidence="2">5.99.1.3</ecNumber>
    </submittedName>
</protein>
<dbReference type="InterPro" id="IPR002815">
    <property type="entry name" value="Spo11/TopoVI_A"/>
</dbReference>
<dbReference type="Pfam" id="PF21180">
    <property type="entry name" value="TOP6A-Spo11_Toprim"/>
    <property type="match status" value="2"/>
</dbReference>
<dbReference type="PANTHER" id="PTHR10848">
    <property type="entry name" value="MEIOTIC RECOMBINATION PROTEIN SPO11"/>
    <property type="match status" value="1"/>
</dbReference>
<proteinExistence type="predicted"/>
<dbReference type="Gramene" id="rna33555">
    <property type="protein sequence ID" value="RHN57960.1"/>
    <property type="gene ID" value="gene33555"/>
</dbReference>
<evidence type="ECO:0000313" key="2">
    <source>
        <dbReference type="EMBL" id="RHN57960.1"/>
    </source>
</evidence>
<evidence type="ECO:0000259" key="1">
    <source>
        <dbReference type="Pfam" id="PF21180"/>
    </source>
</evidence>
<dbReference type="EC" id="5.99.1.3" evidence="2"/>
<dbReference type="EMBL" id="PSQE01000005">
    <property type="protein sequence ID" value="RHN57960.1"/>
    <property type="molecule type" value="Genomic_DNA"/>
</dbReference>
<dbReference type="GO" id="GO:0003918">
    <property type="term" value="F:DNA topoisomerase type II (double strand cut, ATP-hydrolyzing) activity"/>
    <property type="evidence" value="ECO:0007669"/>
    <property type="project" value="InterPro"/>
</dbReference>
<dbReference type="AlphaFoldDB" id="A0A396HXA7"/>
<feature type="domain" description="Topoisomerase 6 subunit A/Spo11 TOPRIM" evidence="1">
    <location>
        <begin position="118"/>
        <end position="237"/>
    </location>
</feature>
<dbReference type="PANTHER" id="PTHR10848:SF3">
    <property type="entry name" value="MEIOTIC RECOMBINATION PROTEIN SPO11-1"/>
    <property type="match status" value="1"/>
</dbReference>
<dbReference type="InterPro" id="IPR034136">
    <property type="entry name" value="TOPRIM_Topo6A/Spo11"/>
</dbReference>
<dbReference type="CDD" id="cd00223">
    <property type="entry name" value="TOPRIM_TopoIIB_SPO"/>
    <property type="match status" value="1"/>
</dbReference>
<dbReference type="Gene3D" id="3.40.1360.10">
    <property type="match status" value="1"/>
</dbReference>
<feature type="domain" description="Topoisomerase 6 subunit A/Spo11 TOPRIM" evidence="1">
    <location>
        <begin position="54"/>
        <end position="102"/>
    </location>
</feature>